<dbReference type="InterPro" id="IPR050564">
    <property type="entry name" value="F420-G6PD/mer"/>
</dbReference>
<dbReference type="AlphaFoldDB" id="A0A919IKL1"/>
<dbReference type="PANTHER" id="PTHR43244:SF2">
    <property type="entry name" value="CONSERVED HYPOTHETICAL ALANINE AND PROLINE-RICH PROTEIN"/>
    <property type="match status" value="1"/>
</dbReference>
<dbReference type="Pfam" id="PF00296">
    <property type="entry name" value="Bac_luciferase"/>
    <property type="match status" value="1"/>
</dbReference>
<dbReference type="PANTHER" id="PTHR43244">
    <property type="match status" value="1"/>
</dbReference>
<dbReference type="GO" id="GO:0016705">
    <property type="term" value="F:oxidoreductase activity, acting on paired donors, with incorporation or reduction of molecular oxygen"/>
    <property type="evidence" value="ECO:0007669"/>
    <property type="project" value="InterPro"/>
</dbReference>
<dbReference type="Gene3D" id="3.20.20.30">
    <property type="entry name" value="Luciferase-like domain"/>
    <property type="match status" value="1"/>
</dbReference>
<dbReference type="InterPro" id="IPR019919">
    <property type="entry name" value="Lucif-like_OxRdtase_MSMEG_2256"/>
</dbReference>
<dbReference type="SUPFAM" id="SSF51679">
    <property type="entry name" value="Bacterial luciferase-like"/>
    <property type="match status" value="1"/>
</dbReference>
<dbReference type="CDD" id="cd01097">
    <property type="entry name" value="Tetrahydromethanopterin_reductase"/>
    <property type="match status" value="1"/>
</dbReference>
<organism evidence="2 3">
    <name type="scientific">Actinoplanes cyaneus</name>
    <dbReference type="NCBI Taxonomy" id="52696"/>
    <lineage>
        <taxon>Bacteria</taxon>
        <taxon>Bacillati</taxon>
        <taxon>Actinomycetota</taxon>
        <taxon>Actinomycetes</taxon>
        <taxon>Micromonosporales</taxon>
        <taxon>Micromonosporaceae</taxon>
        <taxon>Actinoplanes</taxon>
    </lineage>
</organism>
<evidence type="ECO:0000259" key="1">
    <source>
        <dbReference type="Pfam" id="PF00296"/>
    </source>
</evidence>
<keyword evidence="3" id="KW-1185">Reference proteome</keyword>
<comment type="caution">
    <text evidence="2">The sequence shown here is derived from an EMBL/GenBank/DDBJ whole genome shotgun (WGS) entry which is preliminary data.</text>
</comment>
<reference evidence="2" key="1">
    <citation type="submission" date="2021-01" db="EMBL/GenBank/DDBJ databases">
        <title>Whole genome shotgun sequence of Actinoplanes cyaneus NBRC 14990.</title>
        <authorList>
            <person name="Komaki H."/>
            <person name="Tamura T."/>
        </authorList>
    </citation>
    <scope>NUCLEOTIDE SEQUENCE</scope>
    <source>
        <strain evidence="2">NBRC 14990</strain>
    </source>
</reference>
<evidence type="ECO:0000313" key="3">
    <source>
        <dbReference type="Proteomes" id="UP000619479"/>
    </source>
</evidence>
<gene>
    <name evidence="2" type="ORF">Acy02nite_30390</name>
</gene>
<feature type="domain" description="Luciferase-like" evidence="1">
    <location>
        <begin position="23"/>
        <end position="321"/>
    </location>
</feature>
<sequence>MIWGFSRCYDWVMLVDFTAAVSASPAEAEAAAVSAEQVGYDGFGAAETRHDVFTTLTLVARATTRITLQSAIAVAFARNPMNVAVLANDLRLISEGRFRLGLGSQVKPHIERRFSMPWSRPAARMEEFVAALRAIWQAWATGERLMFRGEFYKHTLMSEFFDPGPNPHGNPPVELAAVGELMTATAGRVADGLLVHPLTSVPYLTGKLLPALREARGGSLDGFGLSMSAMVVLGADEGQRAKAEEAVRRQIAFYASTPSYRAVLDLHGWGELADRLNLLSRRQEWAAMGAEITDEVLDAFAVAGDPAAVAGQLKSRFGTTIDRISLYTPYDADRYQLAAVRAELSRS</sequence>
<dbReference type="EMBL" id="BOMH01000020">
    <property type="protein sequence ID" value="GID65158.1"/>
    <property type="molecule type" value="Genomic_DNA"/>
</dbReference>
<name>A0A919IKL1_9ACTN</name>
<dbReference type="InterPro" id="IPR036661">
    <property type="entry name" value="Luciferase-like_sf"/>
</dbReference>
<accession>A0A919IKL1</accession>
<protein>
    <submittedName>
        <fullName evidence="2">LLM class F420-dependent oxidoreductase</fullName>
    </submittedName>
</protein>
<proteinExistence type="predicted"/>
<dbReference type="InterPro" id="IPR011251">
    <property type="entry name" value="Luciferase-like_dom"/>
</dbReference>
<dbReference type="NCBIfam" id="TIGR03617">
    <property type="entry name" value="F420_MSMEG_2256"/>
    <property type="match status" value="1"/>
</dbReference>
<dbReference type="Proteomes" id="UP000619479">
    <property type="component" value="Unassembled WGS sequence"/>
</dbReference>
<evidence type="ECO:0000313" key="2">
    <source>
        <dbReference type="EMBL" id="GID65158.1"/>
    </source>
</evidence>